<dbReference type="AlphaFoldDB" id="A0AAW2WF52"/>
<feature type="region of interest" description="Disordered" evidence="1">
    <location>
        <begin position="19"/>
        <end position="89"/>
    </location>
</feature>
<evidence type="ECO:0000313" key="2">
    <source>
        <dbReference type="EMBL" id="KAL0439983.1"/>
    </source>
</evidence>
<dbReference type="EMBL" id="JACGWN010000008">
    <property type="protein sequence ID" value="KAL0439983.1"/>
    <property type="molecule type" value="Genomic_DNA"/>
</dbReference>
<feature type="non-terminal residue" evidence="2">
    <location>
        <position position="89"/>
    </location>
</feature>
<feature type="compositionally biased region" description="Polar residues" evidence="1">
    <location>
        <begin position="29"/>
        <end position="45"/>
    </location>
</feature>
<feature type="compositionally biased region" description="Low complexity" evidence="1">
    <location>
        <begin position="59"/>
        <end position="68"/>
    </location>
</feature>
<evidence type="ECO:0008006" key="3">
    <source>
        <dbReference type="Google" id="ProtNLM"/>
    </source>
</evidence>
<reference evidence="2" key="2">
    <citation type="journal article" date="2024" name="Plant">
        <title>Genomic evolution and insights into agronomic trait innovations of Sesamum species.</title>
        <authorList>
            <person name="Miao H."/>
            <person name="Wang L."/>
            <person name="Qu L."/>
            <person name="Liu H."/>
            <person name="Sun Y."/>
            <person name="Le M."/>
            <person name="Wang Q."/>
            <person name="Wei S."/>
            <person name="Zheng Y."/>
            <person name="Lin W."/>
            <person name="Duan Y."/>
            <person name="Cao H."/>
            <person name="Xiong S."/>
            <person name="Wang X."/>
            <person name="Wei L."/>
            <person name="Li C."/>
            <person name="Ma Q."/>
            <person name="Ju M."/>
            <person name="Zhao R."/>
            <person name="Li G."/>
            <person name="Mu C."/>
            <person name="Tian Q."/>
            <person name="Mei H."/>
            <person name="Zhang T."/>
            <person name="Gao T."/>
            <person name="Zhang H."/>
        </authorList>
    </citation>
    <scope>NUCLEOTIDE SEQUENCE</scope>
    <source>
        <strain evidence="2">KEN1</strain>
    </source>
</reference>
<evidence type="ECO:0000256" key="1">
    <source>
        <dbReference type="SAM" id="MobiDB-lite"/>
    </source>
</evidence>
<protein>
    <recommendedName>
        <fullName evidence="3">CCHC-type domain-containing protein</fullName>
    </recommendedName>
</protein>
<reference evidence="2" key="1">
    <citation type="submission" date="2020-06" db="EMBL/GenBank/DDBJ databases">
        <authorList>
            <person name="Li T."/>
            <person name="Hu X."/>
            <person name="Zhang T."/>
            <person name="Song X."/>
            <person name="Zhang H."/>
            <person name="Dai N."/>
            <person name="Sheng W."/>
            <person name="Hou X."/>
            <person name="Wei L."/>
        </authorList>
    </citation>
    <scope>NUCLEOTIDE SEQUENCE</scope>
    <source>
        <strain evidence="2">KEN1</strain>
        <tissue evidence="2">Leaf</tissue>
    </source>
</reference>
<organism evidence="2">
    <name type="scientific">Sesamum latifolium</name>
    <dbReference type="NCBI Taxonomy" id="2727402"/>
    <lineage>
        <taxon>Eukaryota</taxon>
        <taxon>Viridiplantae</taxon>
        <taxon>Streptophyta</taxon>
        <taxon>Embryophyta</taxon>
        <taxon>Tracheophyta</taxon>
        <taxon>Spermatophyta</taxon>
        <taxon>Magnoliopsida</taxon>
        <taxon>eudicotyledons</taxon>
        <taxon>Gunneridae</taxon>
        <taxon>Pentapetalae</taxon>
        <taxon>asterids</taxon>
        <taxon>lamiids</taxon>
        <taxon>Lamiales</taxon>
        <taxon>Pedaliaceae</taxon>
        <taxon>Sesamum</taxon>
    </lineage>
</organism>
<proteinExistence type="predicted"/>
<sequence>MPIICYHCRQPRHISKTCPLRKSDVGGSQYASPSSIGENLQQTSVNRGRGRGGRGSGNISGTSTGQIGQSQPQARVYAITREQAPTALE</sequence>
<name>A0AAW2WF52_9LAMI</name>
<accession>A0AAW2WF52</accession>
<gene>
    <name evidence="2" type="ORF">Slati_2481300</name>
</gene>
<comment type="caution">
    <text evidence="2">The sequence shown here is derived from an EMBL/GenBank/DDBJ whole genome shotgun (WGS) entry which is preliminary data.</text>
</comment>